<reference evidence="2" key="1">
    <citation type="submission" date="2023-03" db="EMBL/GenBank/DDBJ databases">
        <authorList>
            <person name="Julca I."/>
        </authorList>
    </citation>
    <scope>NUCLEOTIDE SEQUENCE</scope>
</reference>
<feature type="region of interest" description="Disordered" evidence="1">
    <location>
        <begin position="144"/>
        <end position="163"/>
    </location>
</feature>
<dbReference type="AlphaFoldDB" id="A0AAV1DGM4"/>
<evidence type="ECO:0000313" key="2">
    <source>
        <dbReference type="EMBL" id="CAI9105807.1"/>
    </source>
</evidence>
<feature type="region of interest" description="Disordered" evidence="1">
    <location>
        <begin position="1"/>
        <end position="22"/>
    </location>
</feature>
<gene>
    <name evidence="2" type="ORF">OLC1_LOCUS14424</name>
</gene>
<evidence type="ECO:0000256" key="1">
    <source>
        <dbReference type="SAM" id="MobiDB-lite"/>
    </source>
</evidence>
<dbReference type="EMBL" id="OX459122">
    <property type="protein sequence ID" value="CAI9105807.1"/>
    <property type="molecule type" value="Genomic_DNA"/>
</dbReference>
<sequence>MDQNSQRRKHYVEMSPGKKAELLRRRREAYAEKKKQTTGCSTNLSVIGRTKSQHADEKPINTNMATMETSFLKATTKTRHCNNIIKTHIGNVENSNSIQTCNEDTGPTTITKDNILQMNTPTESRITCLPQSVEQLRTTIGQKDDTCSTAADPRQKRSPGIGDAASNLSDSCWFFYSPYTGTPTTLMLILLKNEG</sequence>
<feature type="compositionally biased region" description="Basic residues" evidence="1">
    <location>
        <begin position="1"/>
        <end position="10"/>
    </location>
</feature>
<dbReference type="Proteomes" id="UP001161247">
    <property type="component" value="Chromosome 5"/>
</dbReference>
<evidence type="ECO:0000313" key="3">
    <source>
        <dbReference type="Proteomes" id="UP001161247"/>
    </source>
</evidence>
<organism evidence="2 3">
    <name type="scientific">Oldenlandia corymbosa var. corymbosa</name>
    <dbReference type="NCBI Taxonomy" id="529605"/>
    <lineage>
        <taxon>Eukaryota</taxon>
        <taxon>Viridiplantae</taxon>
        <taxon>Streptophyta</taxon>
        <taxon>Embryophyta</taxon>
        <taxon>Tracheophyta</taxon>
        <taxon>Spermatophyta</taxon>
        <taxon>Magnoliopsida</taxon>
        <taxon>eudicotyledons</taxon>
        <taxon>Gunneridae</taxon>
        <taxon>Pentapetalae</taxon>
        <taxon>asterids</taxon>
        <taxon>lamiids</taxon>
        <taxon>Gentianales</taxon>
        <taxon>Rubiaceae</taxon>
        <taxon>Rubioideae</taxon>
        <taxon>Spermacoceae</taxon>
        <taxon>Hedyotis-Oldenlandia complex</taxon>
        <taxon>Oldenlandia</taxon>
    </lineage>
</organism>
<keyword evidence="3" id="KW-1185">Reference proteome</keyword>
<name>A0AAV1DGM4_OLDCO</name>
<proteinExistence type="predicted"/>
<protein>
    <submittedName>
        <fullName evidence="2">OLC1v1004821C1</fullName>
    </submittedName>
</protein>
<accession>A0AAV1DGM4</accession>